<dbReference type="AlphaFoldDB" id="A0A643FYT5"/>
<name>A0A643FYT5_9BURK</name>
<proteinExistence type="inferred from homology"/>
<dbReference type="Pfam" id="PF01370">
    <property type="entry name" value="Epimerase"/>
    <property type="match status" value="1"/>
</dbReference>
<geneLocation type="plasmid" evidence="4 5">
    <name>pRK1-2</name>
</geneLocation>
<evidence type="ECO:0000313" key="5">
    <source>
        <dbReference type="Proteomes" id="UP000397656"/>
    </source>
</evidence>
<dbReference type="GeneID" id="98406894"/>
<dbReference type="InterPro" id="IPR001509">
    <property type="entry name" value="Epimerase_deHydtase"/>
</dbReference>
<organism evidence="4 5">
    <name type="scientific">Cupriavidus basilensis</name>
    <dbReference type="NCBI Taxonomy" id="68895"/>
    <lineage>
        <taxon>Bacteria</taxon>
        <taxon>Pseudomonadati</taxon>
        <taxon>Pseudomonadota</taxon>
        <taxon>Betaproteobacteria</taxon>
        <taxon>Burkholderiales</taxon>
        <taxon>Burkholderiaceae</taxon>
        <taxon>Cupriavidus</taxon>
    </lineage>
</organism>
<gene>
    <name evidence="4" type="ORF">F7R26_038665</name>
</gene>
<comment type="pathway">
    <text evidence="1">Bacterial outer membrane biogenesis; LPS O-antigen biosynthesis.</text>
</comment>
<evidence type="ECO:0000259" key="3">
    <source>
        <dbReference type="Pfam" id="PF01370"/>
    </source>
</evidence>
<keyword evidence="4" id="KW-0614">Plasmid</keyword>
<dbReference type="RefSeq" id="WP_150984797.1">
    <property type="nucleotide sequence ID" value="NZ_CP062806.1"/>
</dbReference>
<sequence length="328" mass="36111">MIIIFGGTGMLGQHTARELVDKGQTVVVTGVRRQTPSLLTDAIRRNQVFVEYLDLTDPHAVMGLVARYKPDVIIDTAGYAPKLLRPAAEVRARVTAQLNLLEAAKLYGVDRVVLTSSSDAYWGLGPEFLPLREDMPVPLQEDDDNFIVQSWAKKTLEIVANLYRRQEGLNIVTVRCSGMFGPGYRTFLNLPSRLIRAGLAGTAPDFSKGGVPSADDGYDQTYVKDIAHGMGLVVRAPKLNHSVYNLGSGRSTTYGEIARAVEKAIPGFKVELRSATHATQATSPGREVNMGNFHMDISRIGDELGYVPRYSIEQSIAEYADWLRTHDM</sequence>
<accession>A0A643FYT5</accession>
<evidence type="ECO:0000313" key="4">
    <source>
        <dbReference type="EMBL" id="QOT81932.1"/>
    </source>
</evidence>
<protein>
    <submittedName>
        <fullName evidence="4">NAD(P)-dependent oxidoreductase</fullName>
    </submittedName>
</protein>
<dbReference type="Proteomes" id="UP000397656">
    <property type="component" value="Plasmid pRK1-2"/>
</dbReference>
<feature type="domain" description="NAD-dependent epimerase/dehydratase" evidence="3">
    <location>
        <begin position="2"/>
        <end position="247"/>
    </location>
</feature>
<evidence type="ECO:0000256" key="1">
    <source>
        <dbReference type="ARBA" id="ARBA00005125"/>
    </source>
</evidence>
<comment type="similarity">
    <text evidence="2">Belongs to the NAD(P)-dependent epimerase/dehydratase family.</text>
</comment>
<reference evidence="4 5" key="1">
    <citation type="submission" date="2020-10" db="EMBL/GenBank/DDBJ databases">
        <title>Complete genome sequence of Cupriavidus basilensis CCUG 49340T.</title>
        <authorList>
            <person name="Salva-Serra F."/>
            <person name="Donoso R.A."/>
            <person name="Cho K.H."/>
            <person name="Yoo J.A."/>
            <person name="Lee K."/>
            <person name="Yoon S.-H."/>
            <person name="Perez-Pantoja D."/>
            <person name="Moore E.R.B."/>
        </authorList>
    </citation>
    <scope>NUCLEOTIDE SEQUENCE [LARGE SCALE GENOMIC DNA]</scope>
    <source>
        <strain evidence="5">CCUG 49340</strain>
        <plasmid evidence="4 5">pRK1-2</plasmid>
    </source>
</reference>
<dbReference type="EMBL" id="CP062806">
    <property type="protein sequence ID" value="QOT81932.1"/>
    <property type="molecule type" value="Genomic_DNA"/>
</dbReference>
<evidence type="ECO:0000256" key="2">
    <source>
        <dbReference type="ARBA" id="ARBA00007637"/>
    </source>
</evidence>
<dbReference type="InterPro" id="IPR036291">
    <property type="entry name" value="NAD(P)-bd_dom_sf"/>
</dbReference>
<dbReference type="SUPFAM" id="SSF51735">
    <property type="entry name" value="NAD(P)-binding Rossmann-fold domains"/>
    <property type="match status" value="1"/>
</dbReference>
<dbReference type="Gene3D" id="3.40.50.720">
    <property type="entry name" value="NAD(P)-binding Rossmann-like Domain"/>
    <property type="match status" value="1"/>
</dbReference>
<dbReference type="PANTHER" id="PTHR43000">
    <property type="entry name" value="DTDP-D-GLUCOSE 4,6-DEHYDRATASE-RELATED"/>
    <property type="match status" value="1"/>
</dbReference>